<feature type="domain" description="FAD-binding FR-type" evidence="13">
    <location>
        <begin position="493"/>
        <end position="691"/>
    </location>
</feature>
<sequence>MRLSRGVPSASRRRSRSSSPTLAMLVLLLLSCLAPAVLADDLMPPDQMCVQAIFMGYNSLSFAEGGAPPPETKASDDGDDDTVEAQGGADFCRNKLKQTSIYAAAKVHCAASDAEEDFAPIVEMLEEHCRKWGGGGELMPVPELVKQRTVKELREGLRPVEYEEVPRGEVLDEVVMMSDAFYKRCFETIFSWRYTMWAHKRGGTMMYEFWGVVCLVAIAGQVYRHFLRDRVFRLSRGARKAFAFSIFQPILERVERWTPESLTYERLPGVIATEKDSRSCFHFKFFPVGETIVIWAYWIFSITLNFTNYRFYNESIYFPEMPGQVGRYSADRTGILSYANLPILWLFSGRNNIFMWATGWKFPTFIRFHLHVAWIATLEAIAHSFLYTALTVNSGIFWDWMKADWFFVGVIATFVMTLLLIISTPVWLRERYYELFIDSHVVSSLVVIVGLFVHTSVFNHEYDWYLWIPAVLWMLDRSLRLFRIIFLNIGFNRRRICCTTTSATYDHSSNIITLEIIPGPNIAPPRPGQYYFLYQPFSLRGYENHPMTLGTWRRHGADSSNTSGEGYPLTPTTSSPPSIHDDDEDAGPLHPCTSTQPLLSSSNSSPSTSPTRLHARPFPSASASNKGPTTLTFWIRPYDGWTRRLRDQCIAHDRKVRRPSSDSSDARHSSRMAVCHPLILLEGPYGATHTLPGAYDATILIAGGSGISAAVPYLREYSRHLTSSSQASGAGDEVEDETADVEERGEGARGGGGGGGGRGGRTGKPIVQLVWAAREETFIRDVAARELRKGLAREDFVAKLYCTASMPDAVARREGGARDEELEVHPGRPDVRTIIAEAAQNVCEAKLRASGKGRGKVAVLLCGPPAMAKGVEAAVKGVAEEFDCWVDYFDEVFTW</sequence>
<evidence type="ECO:0000313" key="14">
    <source>
        <dbReference type="EMBL" id="KAK0642438.1"/>
    </source>
</evidence>
<keyword evidence="4 11" id="KW-0812">Transmembrane</keyword>
<evidence type="ECO:0000313" key="15">
    <source>
        <dbReference type="Proteomes" id="UP001175001"/>
    </source>
</evidence>
<comment type="caution">
    <text evidence="14">The sequence shown here is derived from an EMBL/GenBank/DDBJ whole genome shotgun (WGS) entry which is preliminary data.</text>
</comment>
<feature type="region of interest" description="Disordered" evidence="10">
    <location>
        <begin position="553"/>
        <end position="626"/>
    </location>
</feature>
<dbReference type="GO" id="GO:0015677">
    <property type="term" value="P:copper ion import"/>
    <property type="evidence" value="ECO:0007669"/>
    <property type="project" value="TreeGrafter"/>
</dbReference>
<evidence type="ECO:0000256" key="12">
    <source>
        <dbReference type="SAM" id="SignalP"/>
    </source>
</evidence>
<dbReference type="PROSITE" id="PS51257">
    <property type="entry name" value="PROKAR_LIPOPROTEIN"/>
    <property type="match status" value="1"/>
</dbReference>
<comment type="similarity">
    <text evidence="2">Belongs to the ferric reductase (FRE) family.</text>
</comment>
<protein>
    <submittedName>
        <fullName evidence="14">Ferric reductase transmembrane component</fullName>
    </submittedName>
</protein>
<dbReference type="Gene3D" id="3.40.50.80">
    <property type="entry name" value="Nucleotide-binding domain of ferredoxin-NADP reductase (FNR) module"/>
    <property type="match status" value="1"/>
</dbReference>
<feature type="chain" id="PRO_5041455310" evidence="12">
    <location>
        <begin position="40"/>
        <end position="895"/>
    </location>
</feature>
<dbReference type="SFLD" id="SFLDS00052">
    <property type="entry name" value="Ferric_Reductase_Domain"/>
    <property type="match status" value="1"/>
</dbReference>
<dbReference type="PANTHER" id="PTHR32361">
    <property type="entry name" value="FERRIC/CUPRIC REDUCTASE TRANSMEMBRANE COMPONENT"/>
    <property type="match status" value="1"/>
</dbReference>
<keyword evidence="8 11" id="KW-0472">Membrane</keyword>
<evidence type="ECO:0000256" key="8">
    <source>
        <dbReference type="ARBA" id="ARBA00023136"/>
    </source>
</evidence>
<keyword evidence="7" id="KW-0406">Ion transport</keyword>
<dbReference type="InterPro" id="IPR017927">
    <property type="entry name" value="FAD-bd_FR_type"/>
</dbReference>
<evidence type="ECO:0000256" key="5">
    <source>
        <dbReference type="ARBA" id="ARBA00022989"/>
    </source>
</evidence>
<dbReference type="PANTHER" id="PTHR32361:SF9">
    <property type="entry name" value="FERRIC REDUCTASE TRANSMEMBRANE COMPONENT 3-RELATED"/>
    <property type="match status" value="1"/>
</dbReference>
<feature type="transmembrane region" description="Helical" evidence="11">
    <location>
        <begin position="405"/>
        <end position="428"/>
    </location>
</feature>
<keyword evidence="6" id="KW-0560">Oxidoreductase</keyword>
<organism evidence="14 15">
    <name type="scientific">Lasiodiplodia hormozganensis</name>
    <dbReference type="NCBI Taxonomy" id="869390"/>
    <lineage>
        <taxon>Eukaryota</taxon>
        <taxon>Fungi</taxon>
        <taxon>Dikarya</taxon>
        <taxon>Ascomycota</taxon>
        <taxon>Pezizomycotina</taxon>
        <taxon>Dothideomycetes</taxon>
        <taxon>Dothideomycetes incertae sedis</taxon>
        <taxon>Botryosphaeriales</taxon>
        <taxon>Botryosphaeriaceae</taxon>
        <taxon>Lasiodiplodia</taxon>
    </lineage>
</organism>
<dbReference type="GO" id="GO:0006826">
    <property type="term" value="P:iron ion transport"/>
    <property type="evidence" value="ECO:0007669"/>
    <property type="project" value="TreeGrafter"/>
</dbReference>
<evidence type="ECO:0000259" key="13">
    <source>
        <dbReference type="PROSITE" id="PS51384"/>
    </source>
</evidence>
<dbReference type="PROSITE" id="PS51384">
    <property type="entry name" value="FAD_FR"/>
    <property type="match status" value="1"/>
</dbReference>
<evidence type="ECO:0000256" key="3">
    <source>
        <dbReference type="ARBA" id="ARBA00022448"/>
    </source>
</evidence>
<dbReference type="AlphaFoldDB" id="A0AA39XY77"/>
<evidence type="ECO:0000256" key="6">
    <source>
        <dbReference type="ARBA" id="ARBA00023002"/>
    </source>
</evidence>
<feature type="region of interest" description="Disordered" evidence="10">
    <location>
        <begin position="722"/>
        <end position="762"/>
    </location>
</feature>
<gene>
    <name evidence="14" type="primary">CFL1</name>
    <name evidence="14" type="ORF">DIS24_g9042</name>
</gene>
<evidence type="ECO:0000256" key="2">
    <source>
        <dbReference type="ARBA" id="ARBA00006278"/>
    </source>
</evidence>
<dbReference type="InterPro" id="IPR039261">
    <property type="entry name" value="FNR_nucleotide-bd"/>
</dbReference>
<dbReference type="Pfam" id="PF01794">
    <property type="entry name" value="Ferric_reduct"/>
    <property type="match status" value="1"/>
</dbReference>
<dbReference type="Proteomes" id="UP001175001">
    <property type="component" value="Unassembled WGS sequence"/>
</dbReference>
<comment type="subcellular location">
    <subcellularLocation>
        <location evidence="1">Membrane</location>
        <topology evidence="1">Multi-pass membrane protein</topology>
    </subcellularLocation>
</comment>
<dbReference type="InterPro" id="IPR013130">
    <property type="entry name" value="Fe3_Rdtase_TM_dom"/>
</dbReference>
<reference evidence="14" key="1">
    <citation type="submission" date="2023-06" db="EMBL/GenBank/DDBJ databases">
        <title>Multi-omics analyses reveal the molecular pathogenesis toolkit of Lasiodiplodia hormozganensis, a cross-kingdom pathogen.</title>
        <authorList>
            <person name="Felix C."/>
            <person name="Meneses R."/>
            <person name="Goncalves M.F.M."/>
            <person name="Tilleman L."/>
            <person name="Duarte A.S."/>
            <person name="Jorrin-Novo J.V."/>
            <person name="Van De Peer Y."/>
            <person name="Deforce D."/>
            <person name="Van Nieuwerburgh F."/>
            <person name="Esteves A.C."/>
            <person name="Alves A."/>
        </authorList>
    </citation>
    <scope>NUCLEOTIDE SEQUENCE</scope>
    <source>
        <strain evidence="14">CBS 339.90</strain>
    </source>
</reference>
<dbReference type="CDD" id="cd06186">
    <property type="entry name" value="NOX_Duox_like_FAD_NADP"/>
    <property type="match status" value="1"/>
</dbReference>
<feature type="transmembrane region" description="Helical" evidence="11">
    <location>
        <begin position="435"/>
        <end position="458"/>
    </location>
</feature>
<dbReference type="GO" id="GO:0005886">
    <property type="term" value="C:plasma membrane"/>
    <property type="evidence" value="ECO:0007669"/>
    <property type="project" value="TreeGrafter"/>
</dbReference>
<feature type="region of interest" description="Disordered" evidence="10">
    <location>
        <begin position="65"/>
        <end position="86"/>
    </location>
</feature>
<keyword evidence="12" id="KW-0732">Signal</keyword>
<keyword evidence="3" id="KW-0813">Transport</keyword>
<feature type="compositionally biased region" description="Gly residues" evidence="10">
    <location>
        <begin position="748"/>
        <end position="762"/>
    </location>
</feature>
<keyword evidence="15" id="KW-1185">Reference proteome</keyword>
<feature type="transmembrane region" description="Helical" evidence="11">
    <location>
        <begin position="209"/>
        <end position="227"/>
    </location>
</feature>
<evidence type="ECO:0000256" key="1">
    <source>
        <dbReference type="ARBA" id="ARBA00004141"/>
    </source>
</evidence>
<dbReference type="EMBL" id="JAUJDW010000074">
    <property type="protein sequence ID" value="KAK0642438.1"/>
    <property type="molecule type" value="Genomic_DNA"/>
</dbReference>
<evidence type="ECO:0000256" key="10">
    <source>
        <dbReference type="SAM" id="MobiDB-lite"/>
    </source>
</evidence>
<name>A0AA39XY77_9PEZI</name>
<dbReference type="InterPro" id="IPR013121">
    <property type="entry name" value="Fe_red_NAD-bd_6"/>
</dbReference>
<evidence type="ECO:0000256" key="7">
    <source>
        <dbReference type="ARBA" id="ARBA00023065"/>
    </source>
</evidence>
<feature type="transmembrane region" description="Helical" evidence="11">
    <location>
        <begin position="368"/>
        <end position="390"/>
    </location>
</feature>
<feature type="transmembrane region" description="Helical" evidence="11">
    <location>
        <begin position="329"/>
        <end position="347"/>
    </location>
</feature>
<dbReference type="InterPro" id="IPR051410">
    <property type="entry name" value="Ferric/Cupric_Reductase"/>
</dbReference>
<evidence type="ECO:0000256" key="11">
    <source>
        <dbReference type="SAM" id="Phobius"/>
    </source>
</evidence>
<dbReference type="Pfam" id="PF08030">
    <property type="entry name" value="NAD_binding_6"/>
    <property type="match status" value="1"/>
</dbReference>
<accession>A0AA39XY77</accession>
<feature type="compositionally biased region" description="Low complexity" evidence="10">
    <location>
        <begin position="593"/>
        <end position="612"/>
    </location>
</feature>
<keyword evidence="9" id="KW-0325">Glycoprotein</keyword>
<evidence type="ECO:0000256" key="4">
    <source>
        <dbReference type="ARBA" id="ARBA00022692"/>
    </source>
</evidence>
<feature type="signal peptide" evidence="12">
    <location>
        <begin position="1"/>
        <end position="39"/>
    </location>
</feature>
<feature type="transmembrane region" description="Helical" evidence="11">
    <location>
        <begin position="285"/>
        <end position="309"/>
    </location>
</feature>
<dbReference type="GO" id="GO:0000293">
    <property type="term" value="F:ferric-chelate reductase activity"/>
    <property type="evidence" value="ECO:0007669"/>
    <property type="project" value="UniProtKB-ARBA"/>
</dbReference>
<keyword evidence="5 11" id="KW-1133">Transmembrane helix</keyword>
<proteinExistence type="inferred from homology"/>
<evidence type="ECO:0000256" key="9">
    <source>
        <dbReference type="ARBA" id="ARBA00023180"/>
    </source>
</evidence>
<dbReference type="SUPFAM" id="SSF52343">
    <property type="entry name" value="Ferredoxin reductase-like, C-terminal NADP-linked domain"/>
    <property type="match status" value="1"/>
</dbReference>
<dbReference type="GO" id="GO:0006879">
    <property type="term" value="P:intracellular iron ion homeostasis"/>
    <property type="evidence" value="ECO:0007669"/>
    <property type="project" value="TreeGrafter"/>
</dbReference>